<evidence type="ECO:0000313" key="2">
    <source>
        <dbReference type="Proteomes" id="UP000001982"/>
    </source>
</evidence>
<proteinExistence type="predicted"/>
<evidence type="ECO:0000313" key="1">
    <source>
        <dbReference type="EMBL" id="ABE55456.1"/>
    </source>
</evidence>
<dbReference type="Proteomes" id="UP000001982">
    <property type="component" value="Chromosome"/>
</dbReference>
<dbReference type="KEGG" id="sdn:Sden_2174"/>
<gene>
    <name evidence="1" type="ordered locus">Sden_2174</name>
</gene>
<accession>Q12M70</accession>
<protein>
    <recommendedName>
        <fullName evidence="3">Transposase IS200-like domain-containing protein</fullName>
    </recommendedName>
</protein>
<keyword evidence="2" id="KW-1185">Reference proteome</keyword>
<sequence length="76" mass="9314">MWLLLYSCIFKRSNHLHVLLRIDIETANCWSDREVLEQWHKGINVDELTQELTRYCGQLEKRRRRFSSRCQYLRAS</sequence>
<dbReference type="AlphaFoldDB" id="Q12M70"/>
<dbReference type="EMBL" id="CP000302">
    <property type="protein sequence ID" value="ABE55456.1"/>
    <property type="molecule type" value="Genomic_DNA"/>
</dbReference>
<evidence type="ECO:0008006" key="3">
    <source>
        <dbReference type="Google" id="ProtNLM"/>
    </source>
</evidence>
<name>Q12M70_SHEDO</name>
<organism evidence="1 2">
    <name type="scientific">Shewanella denitrificans (strain OS217 / ATCC BAA-1090 / DSM 15013)</name>
    <dbReference type="NCBI Taxonomy" id="318161"/>
    <lineage>
        <taxon>Bacteria</taxon>
        <taxon>Pseudomonadati</taxon>
        <taxon>Pseudomonadota</taxon>
        <taxon>Gammaproteobacteria</taxon>
        <taxon>Alteromonadales</taxon>
        <taxon>Shewanellaceae</taxon>
        <taxon>Shewanella</taxon>
    </lineage>
</organism>
<reference evidence="1 2" key="1">
    <citation type="submission" date="2006-03" db="EMBL/GenBank/DDBJ databases">
        <title>Complete sequence of Shewanella denitrificans OS217.</title>
        <authorList>
            <consortium name="US DOE Joint Genome Institute"/>
            <person name="Copeland A."/>
            <person name="Lucas S."/>
            <person name="Lapidus A."/>
            <person name="Barry K."/>
            <person name="Detter J.C."/>
            <person name="Glavina del Rio T."/>
            <person name="Hammon N."/>
            <person name="Israni S."/>
            <person name="Dalin E."/>
            <person name="Tice H."/>
            <person name="Pitluck S."/>
            <person name="Brettin T."/>
            <person name="Bruce D."/>
            <person name="Han C."/>
            <person name="Tapia R."/>
            <person name="Gilna P."/>
            <person name="Kiss H."/>
            <person name="Schmutz J."/>
            <person name="Larimer F."/>
            <person name="Land M."/>
            <person name="Hauser L."/>
            <person name="Kyrpides N."/>
            <person name="Lykidis A."/>
            <person name="Richardson P."/>
        </authorList>
    </citation>
    <scope>NUCLEOTIDE SEQUENCE [LARGE SCALE GENOMIC DNA]</scope>
    <source>
        <strain evidence="2">OS217 / ATCC BAA-1090 / DSM 15013</strain>
    </source>
</reference>
<dbReference type="HOGENOM" id="CLU_2652456_0_0_6"/>